<dbReference type="STRING" id="595528.A0A0D2VI81"/>
<proteinExistence type="inferred from homology"/>
<feature type="compositionally biased region" description="Basic and acidic residues" evidence="2">
    <location>
        <begin position="234"/>
        <end position="249"/>
    </location>
</feature>
<dbReference type="GO" id="GO:0005886">
    <property type="term" value="C:plasma membrane"/>
    <property type="evidence" value="ECO:0007669"/>
    <property type="project" value="TreeGrafter"/>
</dbReference>
<reference evidence="5" key="1">
    <citation type="submission" date="2011-02" db="EMBL/GenBank/DDBJ databases">
        <title>The Genome Sequence of Capsaspora owczarzaki ATCC 30864.</title>
        <authorList>
            <person name="Russ C."/>
            <person name="Cuomo C."/>
            <person name="Burger G."/>
            <person name="Gray M.W."/>
            <person name="Holland P.W.H."/>
            <person name="King N."/>
            <person name="Lang F.B.F."/>
            <person name="Roger A.J."/>
            <person name="Ruiz-Trillo I."/>
            <person name="Young S.K."/>
            <person name="Zeng Q."/>
            <person name="Gargeya S."/>
            <person name="Alvarado L."/>
            <person name="Berlin A."/>
            <person name="Chapman S.B."/>
            <person name="Chen Z."/>
            <person name="Freedman E."/>
            <person name="Gellesch M."/>
            <person name="Goldberg J."/>
            <person name="Griggs A."/>
            <person name="Gujja S."/>
            <person name="Heilman E."/>
            <person name="Heiman D."/>
            <person name="Howarth C."/>
            <person name="Mehta T."/>
            <person name="Neiman D."/>
            <person name="Pearson M."/>
            <person name="Roberts A."/>
            <person name="Saif S."/>
            <person name="Shea T."/>
            <person name="Shenoy N."/>
            <person name="Sisk P."/>
            <person name="Stolte C."/>
            <person name="Sykes S."/>
            <person name="White J."/>
            <person name="Yandava C."/>
            <person name="Haas B."/>
            <person name="Nusbaum C."/>
            <person name="Birren B."/>
        </authorList>
    </citation>
    <scope>NUCLEOTIDE SEQUENCE</scope>
    <source>
        <strain evidence="5">ATCC 30864</strain>
    </source>
</reference>
<feature type="transmembrane region" description="Helical" evidence="3">
    <location>
        <begin position="454"/>
        <end position="475"/>
    </location>
</feature>
<feature type="transmembrane region" description="Helical" evidence="3">
    <location>
        <begin position="540"/>
        <end position="563"/>
    </location>
</feature>
<feature type="transmembrane region" description="Helical" evidence="3">
    <location>
        <begin position="202"/>
        <end position="226"/>
    </location>
</feature>
<organism evidence="4 5">
    <name type="scientific">Capsaspora owczarzaki (strain ATCC 30864)</name>
    <dbReference type="NCBI Taxonomy" id="595528"/>
    <lineage>
        <taxon>Eukaryota</taxon>
        <taxon>Filasterea</taxon>
        <taxon>Capsaspora</taxon>
    </lineage>
</organism>
<dbReference type="PhylomeDB" id="A0A0D2VI81"/>
<evidence type="ECO:0000313" key="5">
    <source>
        <dbReference type="Proteomes" id="UP000008743"/>
    </source>
</evidence>
<keyword evidence="3" id="KW-0472">Membrane</keyword>
<accession>A0A0D2VI81</accession>
<keyword evidence="3" id="KW-1133">Transmembrane helix</keyword>
<dbReference type="eggNOG" id="KOG4830">
    <property type="taxonomic scope" value="Eukaryota"/>
</dbReference>
<dbReference type="InterPro" id="IPR039672">
    <property type="entry name" value="MFS_2"/>
</dbReference>
<dbReference type="Gene3D" id="1.20.1250.20">
    <property type="entry name" value="MFS general substrate transporter like domains"/>
    <property type="match status" value="2"/>
</dbReference>
<feature type="transmembrane region" description="Helical" evidence="3">
    <location>
        <begin position="430"/>
        <end position="448"/>
    </location>
</feature>
<evidence type="ECO:0000313" key="4">
    <source>
        <dbReference type="EMBL" id="KJE89637.1"/>
    </source>
</evidence>
<feature type="transmembrane region" description="Helical" evidence="3">
    <location>
        <begin position="130"/>
        <end position="149"/>
    </location>
</feature>
<dbReference type="SUPFAM" id="SSF103473">
    <property type="entry name" value="MFS general substrate transporter"/>
    <property type="match status" value="1"/>
</dbReference>
<comment type="similarity">
    <text evidence="1">Belongs to the major facilitator superfamily.</text>
</comment>
<evidence type="ECO:0000256" key="3">
    <source>
        <dbReference type="SAM" id="Phobius"/>
    </source>
</evidence>
<evidence type="ECO:0000256" key="2">
    <source>
        <dbReference type="SAM" id="MobiDB-lite"/>
    </source>
</evidence>
<dbReference type="PANTHER" id="PTHR11328:SF24">
    <property type="entry name" value="MAJOR FACILITATOR SUPERFAMILY (MFS) PROFILE DOMAIN-CONTAINING PROTEIN"/>
    <property type="match status" value="1"/>
</dbReference>
<feature type="region of interest" description="Disordered" evidence="2">
    <location>
        <begin position="234"/>
        <end position="310"/>
    </location>
</feature>
<protein>
    <submittedName>
        <fullName evidence="4">Uncharacterized protein</fullName>
    </submittedName>
</protein>
<feature type="compositionally biased region" description="Polar residues" evidence="2">
    <location>
        <begin position="605"/>
        <end position="624"/>
    </location>
</feature>
<dbReference type="InParanoid" id="A0A0D2VI81"/>
<name>A0A0D2VI81_CAPO3</name>
<dbReference type="Proteomes" id="UP000008743">
    <property type="component" value="Unassembled WGS sequence"/>
</dbReference>
<dbReference type="Pfam" id="PF13347">
    <property type="entry name" value="MFS_2"/>
    <property type="match status" value="2"/>
</dbReference>
<dbReference type="OrthoDB" id="197206at2759"/>
<dbReference type="CDD" id="cd17332">
    <property type="entry name" value="MFS_MelB_like"/>
    <property type="match status" value="1"/>
</dbReference>
<keyword evidence="3" id="KW-0812">Transmembrane</keyword>
<feature type="transmembrane region" description="Helical" evidence="3">
    <location>
        <begin position="403"/>
        <end position="423"/>
    </location>
</feature>
<sequence length="624" mass="68664">MPGAPLPSSAASEDEERLLLVGGAKRLHTFRKVAFAMGAAPNSLTHTIVGFFLSPFLLEVALVPPADVGNIVLIGRFFDAFTDPMMGYLAQRFLTRWGRFRPWMFFSAIPCVATYFGLWVVPDWGRWEQFAYYLIVYCLFQLAFTCYFVPYTSLTMEVSPLASDRDSATAFRMTAEILSVISAVVIQGQIVQSSTFADNPKFAYILSGIVISCLSAVMAYICIFSVKEYTTEERLAARKRREDEEREGLGYKVHSRTSAKATGNSDRRGLLSAEQQAGADDDDESAGLSGKHASYGTGSSSSSSSQAGADANVGGSYANGGGAAVDGGAAANSDRNHQQQVAVAADAPEHISLWEGVKLSFKSRSYLILMFMYMSVWLAVQMVQGNLVLYIKYAIKMQSQFDMIIVSSLLATFCMIPVWTAVIKRIGKRRTYLIGQSIHVPVLLLFYFMDETVWHMYCTVILIAIGTSVAYLLPWSMLPDTIDEAQVLTGVRRESVFYAFFVFFQKFTSGIALSLSSYALELVGYVSKADDQPDKVKETLRLLVSVVPACLCALGLFCCWLYPISSERAAANRAMINQMEKDKKAFQDKASVQGQSSPLEPASPSMRQQDSVTSNVVYSDESTA</sequence>
<dbReference type="EMBL" id="KE346360">
    <property type="protein sequence ID" value="KJE89637.1"/>
    <property type="molecule type" value="Genomic_DNA"/>
</dbReference>
<dbReference type="AlphaFoldDB" id="A0A0D2VI81"/>
<evidence type="ECO:0000256" key="1">
    <source>
        <dbReference type="ARBA" id="ARBA00008335"/>
    </source>
</evidence>
<feature type="transmembrane region" description="Helical" evidence="3">
    <location>
        <begin position="496"/>
        <end position="520"/>
    </location>
</feature>
<dbReference type="GO" id="GO:0015293">
    <property type="term" value="F:symporter activity"/>
    <property type="evidence" value="ECO:0007669"/>
    <property type="project" value="InterPro"/>
</dbReference>
<dbReference type="GO" id="GO:0008643">
    <property type="term" value="P:carbohydrate transport"/>
    <property type="evidence" value="ECO:0007669"/>
    <property type="project" value="InterPro"/>
</dbReference>
<feature type="region of interest" description="Disordered" evidence="2">
    <location>
        <begin position="585"/>
        <end position="624"/>
    </location>
</feature>
<keyword evidence="5" id="KW-1185">Reference proteome</keyword>
<gene>
    <name evidence="4" type="ORF">CAOG_001073</name>
</gene>
<feature type="transmembrane region" description="Helical" evidence="3">
    <location>
        <begin position="102"/>
        <end position="118"/>
    </location>
</feature>
<dbReference type="RefSeq" id="XP_004365944.2">
    <property type="nucleotide sequence ID" value="XM_004365887.2"/>
</dbReference>
<dbReference type="InterPro" id="IPR036259">
    <property type="entry name" value="MFS_trans_sf"/>
</dbReference>
<dbReference type="PANTHER" id="PTHR11328">
    <property type="entry name" value="MAJOR FACILITATOR SUPERFAMILY DOMAIN-CONTAINING PROTEIN"/>
    <property type="match status" value="1"/>
</dbReference>
<feature type="transmembrane region" description="Helical" evidence="3">
    <location>
        <begin position="366"/>
        <end position="391"/>
    </location>
</feature>